<dbReference type="Proteomes" id="UP000023703">
    <property type="component" value="Plasmid pCgly1"/>
</dbReference>
<keyword evidence="1" id="KW-0614">Plasmid</keyword>
<evidence type="ECO:0008006" key="3">
    <source>
        <dbReference type="Google" id="ProtNLM"/>
    </source>
</evidence>
<dbReference type="KEGG" id="cgy:CGLY_16535"/>
<keyword evidence="2" id="KW-1185">Reference proteome</keyword>
<dbReference type="EMBL" id="CP006843">
    <property type="protein sequence ID" value="AHW65680.1"/>
    <property type="molecule type" value="Genomic_DNA"/>
</dbReference>
<dbReference type="SUPFAM" id="SSF81301">
    <property type="entry name" value="Nucleotidyltransferase"/>
    <property type="match status" value="1"/>
</dbReference>
<dbReference type="HOGENOM" id="CLU_1069269_0_0_11"/>
<dbReference type="InterPro" id="IPR043519">
    <property type="entry name" value="NT_sf"/>
</dbReference>
<proteinExistence type="predicted"/>
<organism evidence="1 2">
    <name type="scientific">Corynebacterium glyciniphilum AJ 3170</name>
    <dbReference type="NCBI Taxonomy" id="1404245"/>
    <lineage>
        <taxon>Bacteria</taxon>
        <taxon>Bacillati</taxon>
        <taxon>Actinomycetota</taxon>
        <taxon>Actinomycetes</taxon>
        <taxon>Mycobacteriales</taxon>
        <taxon>Corynebacteriaceae</taxon>
        <taxon>Corynebacterium</taxon>
    </lineage>
</organism>
<evidence type="ECO:0000313" key="1">
    <source>
        <dbReference type="EMBL" id="AHW65680.1"/>
    </source>
</evidence>
<dbReference type="eggNOG" id="ENOG5033R09">
    <property type="taxonomic scope" value="Bacteria"/>
</dbReference>
<geneLocation type="plasmid" evidence="1 2">
    <name>pCgly1</name>
</geneLocation>
<sequence>MLSNQLVASTAEWVKSFFPESLTRNVVYSGSIVQGWNHAESDIDVYVIADPFTVGANWPVRFTESYFELSEPDVPVAVNWVNGTKVDCELWTHDQIDELSRILRPKDPKNNWELTIDESYFDTFYRLSIARSLEPGSPCAKIFDDQAQQTVANNMARRRLDEADAYMEDTVGLLESKDFPQSAYLAHISYRKVIDALVSSRGEYQPNGKWRPRRVKKVAPELFREYWEVETFRNINDNYESWTTDVLRKSKSIASRLEVA</sequence>
<gene>
    <name evidence="1" type="ORF">CGLY_16535</name>
</gene>
<dbReference type="OrthoDB" id="4162222at2"/>
<dbReference type="RefSeq" id="WP_144313766.1">
    <property type="nucleotide sequence ID" value="NZ_CP006843.1"/>
</dbReference>
<reference evidence="1 2" key="1">
    <citation type="journal article" date="2015" name="Int. J. Syst. Evol. Microbiol.">
        <title>Revisiting Corynebacterium glyciniphilum (ex Kubota et al., 1972) sp. nov., nom. rev., isolated from putrefied banana.</title>
        <authorList>
            <person name="Al-Dilaimi A."/>
            <person name="Bednarz H."/>
            <person name="Lomker A."/>
            <person name="Niehaus K."/>
            <person name="Kalinowski J."/>
            <person name="Ruckert C."/>
        </authorList>
    </citation>
    <scope>NUCLEOTIDE SEQUENCE [LARGE SCALE GENOMIC DNA]</scope>
    <source>
        <strain evidence="1">AJ 3170</strain>
        <plasmid evidence="2">Plasmid pCgly1</plasmid>
    </source>
</reference>
<dbReference type="AlphaFoldDB" id="X5EE59"/>
<protein>
    <recommendedName>
        <fullName evidence="3">Polymerase nucleotidyl transferase domain-containing protein</fullName>
    </recommendedName>
</protein>
<evidence type="ECO:0000313" key="2">
    <source>
        <dbReference type="Proteomes" id="UP000023703"/>
    </source>
</evidence>
<name>X5EE59_9CORY</name>
<accession>X5EE59</accession>